<dbReference type="Proteomes" id="UP001165064">
    <property type="component" value="Unassembled WGS sequence"/>
</dbReference>
<name>A0ACB5SZ93_AMBMO</name>
<evidence type="ECO:0000313" key="2">
    <source>
        <dbReference type="Proteomes" id="UP001165064"/>
    </source>
</evidence>
<protein>
    <submittedName>
        <fullName evidence="1">Unnamed protein product</fullName>
    </submittedName>
</protein>
<organism evidence="1 2">
    <name type="scientific">Ambrosiozyma monospora</name>
    <name type="common">Yeast</name>
    <name type="synonym">Endomycopsis monosporus</name>
    <dbReference type="NCBI Taxonomy" id="43982"/>
    <lineage>
        <taxon>Eukaryota</taxon>
        <taxon>Fungi</taxon>
        <taxon>Dikarya</taxon>
        <taxon>Ascomycota</taxon>
        <taxon>Saccharomycotina</taxon>
        <taxon>Pichiomycetes</taxon>
        <taxon>Pichiales</taxon>
        <taxon>Pichiaceae</taxon>
        <taxon>Ambrosiozyma</taxon>
    </lineage>
</organism>
<accession>A0ACB5SZ93</accession>
<proteinExistence type="predicted"/>
<reference evidence="1" key="1">
    <citation type="submission" date="2023-04" db="EMBL/GenBank/DDBJ databases">
        <title>Ambrosiozyma monospora NBRC 10751.</title>
        <authorList>
            <person name="Ichikawa N."/>
            <person name="Sato H."/>
            <person name="Tonouchi N."/>
        </authorList>
    </citation>
    <scope>NUCLEOTIDE SEQUENCE</scope>
    <source>
        <strain evidence="1">NBRC 10751</strain>
    </source>
</reference>
<comment type="caution">
    <text evidence="1">The sequence shown here is derived from an EMBL/GenBank/DDBJ whole genome shotgun (WGS) entry which is preliminary data.</text>
</comment>
<evidence type="ECO:0000313" key="1">
    <source>
        <dbReference type="EMBL" id="GME77326.1"/>
    </source>
</evidence>
<sequence>MDYDNCLTLNALYLNLPWSQELNAEFSTNFEILTSERTVTFPQTTLTPPPDYAIIETLTGSEGSVVTLTTYYPMQIEFDVPLKIFKSPTTSSVTTNNNEGTDTATYPYTTGESTMITQTFTSEYTGSKLAITTLDSDNSIKSLAVFQYTTTASITSSLQPLVSCAADALIHYHQLNPKSFESMISSLASSEASSISSAATSDGSSTVHAGPIANFTYYMSKLSHSSTLNTQFDWSEQSVNMMAHYYNLIFALKPEDKLQLVDFLGNCYLHEFTDTSTKTTSTSTTFYKTLFVSSSTTDRVPTSITQMLTTEVVTGHVASAQSDQFSAYRNYKFGDGLFFWEFFQFGANLNLISWSIVDNDGSTSPATAVCSVGNVPTPTSVVETTVSVIPAGIPPVWPTSVNVVSGSFNNTVETGTESSVTQWSRFGSGGSSLSIQGADVYTITLAQETSTLWKPNGD</sequence>
<keyword evidence="2" id="KW-1185">Reference proteome</keyword>
<dbReference type="EMBL" id="BSXS01001810">
    <property type="protein sequence ID" value="GME77326.1"/>
    <property type="molecule type" value="Genomic_DNA"/>
</dbReference>
<gene>
    <name evidence="1" type="ORF">Amon02_000298600</name>
</gene>